<reference evidence="3" key="1">
    <citation type="submission" date="2023-03" db="EMBL/GenBank/DDBJ databases">
        <title>Massive genome expansion in bonnet fungi (Mycena s.s.) driven by repeated elements and novel gene families across ecological guilds.</title>
        <authorList>
            <consortium name="Lawrence Berkeley National Laboratory"/>
            <person name="Harder C.B."/>
            <person name="Miyauchi S."/>
            <person name="Viragh M."/>
            <person name="Kuo A."/>
            <person name="Thoen E."/>
            <person name="Andreopoulos B."/>
            <person name="Lu D."/>
            <person name="Skrede I."/>
            <person name="Drula E."/>
            <person name="Henrissat B."/>
            <person name="Morin E."/>
            <person name="Kohler A."/>
            <person name="Barry K."/>
            <person name="LaButti K."/>
            <person name="Morin E."/>
            <person name="Salamov A."/>
            <person name="Lipzen A."/>
            <person name="Mereny Z."/>
            <person name="Hegedus B."/>
            <person name="Baldrian P."/>
            <person name="Stursova M."/>
            <person name="Weitz H."/>
            <person name="Taylor A."/>
            <person name="Grigoriev I.V."/>
            <person name="Nagy L.G."/>
            <person name="Martin F."/>
            <person name="Kauserud H."/>
        </authorList>
    </citation>
    <scope>NUCLEOTIDE SEQUENCE</scope>
    <source>
        <strain evidence="3">CBHHK067</strain>
    </source>
</reference>
<name>A0AAD7D232_MYCRO</name>
<evidence type="ECO:0000256" key="1">
    <source>
        <dbReference type="PIRSR" id="PIRSR606823-2"/>
    </source>
</evidence>
<evidence type="ECO:0000313" key="3">
    <source>
        <dbReference type="EMBL" id="KAJ7675272.1"/>
    </source>
</evidence>
<protein>
    <recommendedName>
        <fullName evidence="2">Neutral/alkaline non-lysosomal ceramidase N-terminal domain-containing protein</fullName>
    </recommendedName>
</protein>
<evidence type="ECO:0000259" key="2">
    <source>
        <dbReference type="Pfam" id="PF04734"/>
    </source>
</evidence>
<gene>
    <name evidence="3" type="ORF">B0H17DRAFT_1081312</name>
</gene>
<dbReference type="PANTHER" id="PTHR12670:SF1">
    <property type="entry name" value="NEUTRAL CERAMIDASE"/>
    <property type="match status" value="1"/>
</dbReference>
<organism evidence="3 4">
    <name type="scientific">Mycena rosella</name>
    <name type="common">Pink bonnet</name>
    <name type="synonym">Agaricus rosellus</name>
    <dbReference type="NCBI Taxonomy" id="1033263"/>
    <lineage>
        <taxon>Eukaryota</taxon>
        <taxon>Fungi</taxon>
        <taxon>Dikarya</taxon>
        <taxon>Basidiomycota</taxon>
        <taxon>Agaricomycotina</taxon>
        <taxon>Agaricomycetes</taxon>
        <taxon>Agaricomycetidae</taxon>
        <taxon>Agaricales</taxon>
        <taxon>Marasmiineae</taxon>
        <taxon>Mycenaceae</taxon>
        <taxon>Mycena</taxon>
    </lineage>
</organism>
<dbReference type="GO" id="GO:0017040">
    <property type="term" value="F:N-acylsphingosine amidohydrolase activity"/>
    <property type="evidence" value="ECO:0007669"/>
    <property type="project" value="InterPro"/>
</dbReference>
<dbReference type="AlphaFoldDB" id="A0AAD7D232"/>
<dbReference type="EMBL" id="JARKIE010000150">
    <property type="protein sequence ID" value="KAJ7675272.1"/>
    <property type="molecule type" value="Genomic_DNA"/>
</dbReference>
<dbReference type="GO" id="GO:0005576">
    <property type="term" value="C:extracellular region"/>
    <property type="evidence" value="ECO:0007669"/>
    <property type="project" value="TreeGrafter"/>
</dbReference>
<dbReference type="InterPro" id="IPR006823">
    <property type="entry name" value="Ceramidase_alk"/>
</dbReference>
<keyword evidence="1" id="KW-0479">Metal-binding</keyword>
<comment type="caution">
    <text evidence="3">The sequence shown here is derived from an EMBL/GenBank/DDBJ whole genome shotgun (WGS) entry which is preliminary data.</text>
</comment>
<keyword evidence="1" id="KW-0862">Zinc</keyword>
<keyword evidence="4" id="KW-1185">Reference proteome</keyword>
<dbReference type="GO" id="GO:0042759">
    <property type="term" value="P:long-chain fatty acid biosynthetic process"/>
    <property type="evidence" value="ECO:0007669"/>
    <property type="project" value="TreeGrafter"/>
</dbReference>
<evidence type="ECO:0000313" key="4">
    <source>
        <dbReference type="Proteomes" id="UP001221757"/>
    </source>
</evidence>
<accession>A0AAD7D232</accession>
<dbReference type="GO" id="GO:0046872">
    <property type="term" value="F:metal ion binding"/>
    <property type="evidence" value="ECO:0007669"/>
    <property type="project" value="UniProtKB-KW"/>
</dbReference>
<dbReference type="Pfam" id="PF04734">
    <property type="entry name" value="Ceramidase_alk"/>
    <property type="match status" value="1"/>
</dbReference>
<dbReference type="GO" id="GO:0046514">
    <property type="term" value="P:ceramide catabolic process"/>
    <property type="evidence" value="ECO:0007669"/>
    <property type="project" value="InterPro"/>
</dbReference>
<dbReference type="PANTHER" id="PTHR12670">
    <property type="entry name" value="CERAMIDASE"/>
    <property type="match status" value="1"/>
</dbReference>
<feature type="binding site" evidence="1">
    <location>
        <position position="7"/>
    </location>
    <ligand>
        <name>Zn(2+)</name>
        <dbReference type="ChEBI" id="CHEBI:29105"/>
    </ligand>
</feature>
<dbReference type="Proteomes" id="UP001221757">
    <property type="component" value="Unassembled WGS sequence"/>
</dbReference>
<comment type="cofactor">
    <cofactor evidence="1">
        <name>Zn(2+)</name>
        <dbReference type="ChEBI" id="CHEBI:29105"/>
    </cofactor>
    <text evidence="1">Binds 1 zinc ion per subunit.</text>
</comment>
<proteinExistence type="predicted"/>
<feature type="domain" description="Neutral/alkaline non-lysosomal ceramidase N-terminal" evidence="2">
    <location>
        <begin position="2"/>
        <end position="57"/>
    </location>
</feature>
<dbReference type="InterPro" id="IPR031329">
    <property type="entry name" value="NEUT/ALK_ceramidase_N"/>
</dbReference>
<sequence length="95" mass="10804">MLSISGELSTMAGRRIREAVRGELISSGILREDAHVVVAGPPNTYAHHIMTREKYKISDTRAHHDDIHCQVYEPRARPRRRGVRHVSLRGARIDL</sequence>
<dbReference type="GO" id="GO:0016020">
    <property type="term" value="C:membrane"/>
    <property type="evidence" value="ECO:0007669"/>
    <property type="project" value="GOC"/>
</dbReference>
<dbReference type="GO" id="GO:0046512">
    <property type="term" value="P:sphingosine biosynthetic process"/>
    <property type="evidence" value="ECO:0007669"/>
    <property type="project" value="TreeGrafter"/>
</dbReference>